<evidence type="ECO:0000256" key="3">
    <source>
        <dbReference type="ARBA" id="ARBA00022490"/>
    </source>
</evidence>
<name>A0ABY7ANK2_9ALTE</name>
<dbReference type="PROSITE" id="PS01096">
    <property type="entry name" value="PPIC_PPIASE_1"/>
    <property type="match status" value="1"/>
</dbReference>
<evidence type="ECO:0000313" key="11">
    <source>
        <dbReference type="Proteomes" id="UP001163726"/>
    </source>
</evidence>
<comment type="similarity">
    <text evidence="2">Belongs to the PpiC/parvulin rotamase family.</text>
</comment>
<dbReference type="Pfam" id="PF00639">
    <property type="entry name" value="Rotamase"/>
    <property type="match status" value="1"/>
</dbReference>
<feature type="domain" description="PpiC" evidence="9">
    <location>
        <begin position="13"/>
        <end position="102"/>
    </location>
</feature>
<dbReference type="InterPro" id="IPR052204">
    <property type="entry name" value="PpiC/parvulin_rotamase"/>
</dbReference>
<protein>
    <recommendedName>
        <fullName evidence="4">Peptidyl-prolyl cis-trans isomerase C</fullName>
    </recommendedName>
    <alternativeName>
        <fullName evidence="6">Parvulin</fullName>
    </alternativeName>
    <alternativeName>
        <fullName evidence="5">Rotamase C</fullName>
    </alternativeName>
</protein>
<evidence type="ECO:0000256" key="2">
    <source>
        <dbReference type="ARBA" id="ARBA00007656"/>
    </source>
</evidence>
<evidence type="ECO:0000313" key="10">
    <source>
        <dbReference type="EMBL" id="WAJ69919.1"/>
    </source>
</evidence>
<dbReference type="SUPFAM" id="SSF54534">
    <property type="entry name" value="FKBP-like"/>
    <property type="match status" value="1"/>
</dbReference>
<dbReference type="Gene3D" id="3.10.50.40">
    <property type="match status" value="1"/>
</dbReference>
<dbReference type="EMBL" id="CP109965">
    <property type="protein sequence ID" value="WAJ69919.1"/>
    <property type="molecule type" value="Genomic_DNA"/>
</dbReference>
<evidence type="ECO:0000256" key="7">
    <source>
        <dbReference type="ARBA" id="ARBA00046231"/>
    </source>
</evidence>
<dbReference type="InterPro" id="IPR000297">
    <property type="entry name" value="PPIase_PpiC"/>
</dbReference>
<keyword evidence="8" id="KW-0697">Rotamase</keyword>
<organism evidence="10 11">
    <name type="scientific">Catenovulum adriaticum</name>
    <dbReference type="NCBI Taxonomy" id="2984846"/>
    <lineage>
        <taxon>Bacteria</taxon>
        <taxon>Pseudomonadati</taxon>
        <taxon>Pseudomonadota</taxon>
        <taxon>Gammaproteobacteria</taxon>
        <taxon>Alteromonadales</taxon>
        <taxon>Alteromonadaceae</taxon>
        <taxon>Catenovulum</taxon>
    </lineage>
</organism>
<sequence length="104" mass="11643">MVLYAGAKKSTKPQYATVQHILSRNPDRIAEAQKQLEKGAKFEMLARKYSNCPSAKKGGDLGEFKRGVMVKPFENAVFNGKIGEIVGPIKTKFGYHLIKINFLR</sequence>
<dbReference type="Proteomes" id="UP001163726">
    <property type="component" value="Chromosome"/>
</dbReference>
<keyword evidence="11" id="KW-1185">Reference proteome</keyword>
<evidence type="ECO:0000256" key="5">
    <source>
        <dbReference type="ARBA" id="ARBA00041926"/>
    </source>
</evidence>
<keyword evidence="8 10" id="KW-0413">Isomerase</keyword>
<dbReference type="PANTHER" id="PTHR43629">
    <property type="entry name" value="PEPTIDYL-PROLYL CIS-TRANS ISOMERASE"/>
    <property type="match status" value="1"/>
</dbReference>
<dbReference type="InterPro" id="IPR023058">
    <property type="entry name" value="PPIase_PpiC_CS"/>
</dbReference>
<comment type="subcellular location">
    <subcellularLocation>
        <location evidence="1">Cytoplasm</location>
    </subcellularLocation>
</comment>
<dbReference type="InterPro" id="IPR046357">
    <property type="entry name" value="PPIase_dom_sf"/>
</dbReference>
<dbReference type="RefSeq" id="WP_268074212.1">
    <property type="nucleotide sequence ID" value="NZ_CP109965.1"/>
</dbReference>
<evidence type="ECO:0000259" key="9">
    <source>
        <dbReference type="PROSITE" id="PS50198"/>
    </source>
</evidence>
<evidence type="ECO:0000256" key="8">
    <source>
        <dbReference type="PROSITE-ProRule" id="PRU00278"/>
    </source>
</evidence>
<proteinExistence type="inferred from homology"/>
<gene>
    <name evidence="10" type="ORF">OLW01_12315</name>
</gene>
<dbReference type="PANTHER" id="PTHR43629:SF2">
    <property type="entry name" value="RHODANESE-LIKE_PPIC DOMAIN-CONTAINING PROTEIN 12, CHLOROPLASTIC"/>
    <property type="match status" value="1"/>
</dbReference>
<dbReference type="PROSITE" id="PS50198">
    <property type="entry name" value="PPIC_PPIASE_2"/>
    <property type="match status" value="1"/>
</dbReference>
<evidence type="ECO:0000256" key="6">
    <source>
        <dbReference type="ARBA" id="ARBA00043072"/>
    </source>
</evidence>
<evidence type="ECO:0000256" key="1">
    <source>
        <dbReference type="ARBA" id="ARBA00004496"/>
    </source>
</evidence>
<evidence type="ECO:0000256" key="4">
    <source>
        <dbReference type="ARBA" id="ARBA00040926"/>
    </source>
</evidence>
<accession>A0ABY7ANK2</accession>
<dbReference type="GO" id="GO:0016853">
    <property type="term" value="F:isomerase activity"/>
    <property type="evidence" value="ECO:0007669"/>
    <property type="project" value="UniProtKB-KW"/>
</dbReference>
<comment type="function">
    <text evidence="7">PPIases accelerate the folding of proteins. It prefers amino acid residues with hydrophobic side chains like leucine and phenylalanine in the P1 position of the peptides substrates.</text>
</comment>
<keyword evidence="3" id="KW-0963">Cytoplasm</keyword>
<reference evidence="10" key="1">
    <citation type="submission" date="2022-10" db="EMBL/GenBank/DDBJ databases">
        <title>Catenovulum adriacola sp. nov. isolated in the Harbour of Susak.</title>
        <authorList>
            <person name="Schoch T."/>
            <person name="Reich S.J."/>
            <person name="Stoeferle S."/>
            <person name="Flaiz M."/>
            <person name="Kazda M."/>
            <person name="Riedel C.U."/>
            <person name="Duerre P."/>
        </authorList>
    </citation>
    <scope>NUCLEOTIDE SEQUENCE</scope>
    <source>
        <strain evidence="10">TS8</strain>
    </source>
</reference>